<dbReference type="InParanoid" id="A0A2I4D9K0"/>
<dbReference type="AlphaFoldDB" id="A0A2I4D9K0"/>
<dbReference type="GO" id="GO:0005157">
    <property type="term" value="F:macrophage colony-stimulating factor receptor binding"/>
    <property type="evidence" value="ECO:0007669"/>
    <property type="project" value="InterPro"/>
</dbReference>
<dbReference type="GO" id="GO:0005615">
    <property type="term" value="C:extracellular space"/>
    <property type="evidence" value="ECO:0007669"/>
    <property type="project" value="InterPro"/>
</dbReference>
<dbReference type="GeneID" id="106536255"/>
<dbReference type="Gene3D" id="1.20.1250.80">
    <property type="entry name" value="Interleukin-34"/>
    <property type="match status" value="1"/>
</dbReference>
<dbReference type="PANTHER" id="PTHR28606">
    <property type="entry name" value="INTERLEUKIN-34"/>
    <property type="match status" value="1"/>
</dbReference>
<dbReference type="GO" id="GO:0008284">
    <property type="term" value="P:positive regulation of cell population proliferation"/>
    <property type="evidence" value="ECO:0007669"/>
    <property type="project" value="InterPro"/>
</dbReference>
<sequence length="311" mass="35586">MMHRQLGTGPVHSLMDSDSVLGTRAWTLTRSPRRLRAHAQKDSGSYLWKQTRSCSASLEGSAEPQRPETRTPRVCMCVHMHTVLLLKPTNMVPPSLCFLGGLLGLLVMVPVLTASSPASMCTPLRTLNDSLSHRRRYMKHNFPINYSIQVYRQEIFKLSNISRMRLKVEGLDELVLQRLWFQVNQGVLKKIIRVLPDRHPSRSYTAELERRFRDAEGVFVQSHPAEVFQQELPEKIQDIWDQLTEESDRVPESSWRLASPKSLVDSLCQTMLCLFRDCFSSEDAPQDYCGVFHSRRNKKTSSPNDGTETAE</sequence>
<dbReference type="Proteomes" id="UP000192220">
    <property type="component" value="Unplaced"/>
</dbReference>
<protein>
    <submittedName>
        <fullName evidence="2">Interleukin-34</fullName>
    </submittedName>
</protein>
<reference evidence="2" key="1">
    <citation type="submission" date="2025-08" db="UniProtKB">
        <authorList>
            <consortium name="RefSeq"/>
        </authorList>
    </citation>
    <scope>IDENTIFICATION</scope>
</reference>
<gene>
    <name evidence="2" type="primary">il34</name>
</gene>
<dbReference type="GO" id="GO:0045651">
    <property type="term" value="P:positive regulation of macrophage differentiation"/>
    <property type="evidence" value="ECO:0007669"/>
    <property type="project" value="TreeGrafter"/>
</dbReference>
<name>A0A2I4D9K0_AUSLI</name>
<dbReference type="GO" id="GO:0045657">
    <property type="term" value="P:positive regulation of monocyte differentiation"/>
    <property type="evidence" value="ECO:0007669"/>
    <property type="project" value="TreeGrafter"/>
</dbReference>
<dbReference type="FunCoup" id="A0A2I4D9K0">
    <property type="interactions" value="641"/>
</dbReference>
<dbReference type="InterPro" id="IPR020415">
    <property type="entry name" value="IL-34"/>
</dbReference>
<dbReference type="STRING" id="52670.A0A2I4D9K0"/>
<accession>A0A2I4D9K0</accession>
<evidence type="ECO:0000313" key="2">
    <source>
        <dbReference type="RefSeq" id="XP_013888914.1"/>
    </source>
</evidence>
<evidence type="ECO:0000313" key="1">
    <source>
        <dbReference type="Proteomes" id="UP000192220"/>
    </source>
</evidence>
<dbReference type="Pfam" id="PF15036">
    <property type="entry name" value="IL34"/>
    <property type="match status" value="1"/>
</dbReference>
<proteinExistence type="predicted"/>
<organism evidence="1 2">
    <name type="scientific">Austrofundulus limnaeus</name>
    <name type="common">Annual killifish</name>
    <dbReference type="NCBI Taxonomy" id="52670"/>
    <lineage>
        <taxon>Eukaryota</taxon>
        <taxon>Metazoa</taxon>
        <taxon>Chordata</taxon>
        <taxon>Craniata</taxon>
        <taxon>Vertebrata</taxon>
        <taxon>Euteleostomi</taxon>
        <taxon>Actinopterygii</taxon>
        <taxon>Neopterygii</taxon>
        <taxon>Teleostei</taxon>
        <taxon>Neoteleostei</taxon>
        <taxon>Acanthomorphata</taxon>
        <taxon>Ovalentaria</taxon>
        <taxon>Atherinomorphae</taxon>
        <taxon>Cyprinodontiformes</taxon>
        <taxon>Rivulidae</taxon>
        <taxon>Austrofundulus</taxon>
    </lineage>
</organism>
<keyword evidence="1" id="KW-1185">Reference proteome</keyword>
<dbReference type="CTD" id="146433"/>
<dbReference type="KEGG" id="alim:106536255"/>
<dbReference type="RefSeq" id="XP_013888914.1">
    <property type="nucleotide sequence ID" value="XM_014033460.1"/>
</dbReference>
<dbReference type="PANTHER" id="PTHR28606:SF1">
    <property type="entry name" value="INTERLEUKIN-34"/>
    <property type="match status" value="1"/>
</dbReference>
<dbReference type="InterPro" id="IPR038328">
    <property type="entry name" value="IL-34_sf"/>
</dbReference>
<dbReference type="OrthoDB" id="9902423at2759"/>